<evidence type="ECO:0000313" key="2">
    <source>
        <dbReference type="Proteomes" id="UP000518206"/>
    </source>
</evidence>
<evidence type="ECO:0000313" key="1">
    <source>
        <dbReference type="EMBL" id="MBB2923804.1"/>
    </source>
</evidence>
<dbReference type="Pfam" id="PF06224">
    <property type="entry name" value="AlkZ-like"/>
    <property type="match status" value="1"/>
</dbReference>
<accession>A0A7W4UGM6</accession>
<dbReference type="AlphaFoldDB" id="A0A7W4UGM6"/>
<dbReference type="InterPro" id="IPR009351">
    <property type="entry name" value="AlkZ-like"/>
</dbReference>
<gene>
    <name evidence="1" type="ORF">FHR80_002732</name>
</gene>
<comment type="caution">
    <text evidence="1">The sequence shown here is derived from an EMBL/GenBank/DDBJ whole genome shotgun (WGS) entry which is preliminary data.</text>
</comment>
<dbReference type="Proteomes" id="UP000518206">
    <property type="component" value="Unassembled WGS sequence"/>
</dbReference>
<dbReference type="RefSeq" id="WP_183296656.1">
    <property type="nucleotide sequence ID" value="NZ_JACHVX010000004.1"/>
</dbReference>
<protein>
    <recommendedName>
        <fullName evidence="3">Winged helix DNA-binding domain-containing protein</fullName>
    </recommendedName>
</protein>
<proteinExistence type="predicted"/>
<dbReference type="PANTHER" id="PTHR38479">
    <property type="entry name" value="LMO0824 PROTEIN"/>
    <property type="match status" value="1"/>
</dbReference>
<name>A0A7W4UGM6_9CELL</name>
<reference evidence="1 2" key="2">
    <citation type="submission" date="2020-08" db="EMBL/GenBank/DDBJ databases">
        <authorList>
            <person name="Partida-Martinez L."/>
            <person name="Huntemann M."/>
            <person name="Clum A."/>
            <person name="Wang J."/>
            <person name="Palaniappan K."/>
            <person name="Ritter S."/>
            <person name="Chen I.-M."/>
            <person name="Stamatis D."/>
            <person name="Reddy T."/>
            <person name="O'Malley R."/>
            <person name="Daum C."/>
            <person name="Shapiro N."/>
            <person name="Ivanova N."/>
            <person name="Kyrpides N."/>
            <person name="Woyke T."/>
        </authorList>
    </citation>
    <scope>NUCLEOTIDE SEQUENCE [LARGE SCALE GENOMIC DNA]</scope>
    <source>
        <strain evidence="1 2">RAS26</strain>
    </source>
</reference>
<dbReference type="EMBL" id="JACHVX010000004">
    <property type="protein sequence ID" value="MBB2923804.1"/>
    <property type="molecule type" value="Genomic_DNA"/>
</dbReference>
<evidence type="ECO:0008006" key="3">
    <source>
        <dbReference type="Google" id="ProtNLM"/>
    </source>
</evidence>
<organism evidence="1 2">
    <name type="scientific">Cellulomonas cellasea</name>
    <dbReference type="NCBI Taxonomy" id="43670"/>
    <lineage>
        <taxon>Bacteria</taxon>
        <taxon>Bacillati</taxon>
        <taxon>Actinomycetota</taxon>
        <taxon>Actinomycetes</taxon>
        <taxon>Micrococcales</taxon>
        <taxon>Cellulomonadaceae</taxon>
        <taxon>Cellulomonas</taxon>
    </lineage>
</organism>
<reference evidence="1 2" key="1">
    <citation type="submission" date="2020-08" db="EMBL/GenBank/DDBJ databases">
        <title>The Agave Microbiome: Exploring the role of microbial communities in plant adaptations to desert environments.</title>
        <authorList>
            <person name="Partida-Martinez L.P."/>
        </authorList>
    </citation>
    <scope>NUCLEOTIDE SEQUENCE [LARGE SCALE GENOMIC DNA]</scope>
    <source>
        <strain evidence="1 2">RAS26</strain>
    </source>
</reference>
<dbReference type="PANTHER" id="PTHR38479:SF2">
    <property type="entry name" value="WINGED HELIX DNA-BINDING DOMAIN-CONTAINING PROTEIN"/>
    <property type="match status" value="1"/>
</dbReference>
<sequence length="367" mass="38582">MLSLTWPAALAWRLGRHGLDPVGPSSAAEVVATLVAVAAQLDPASAELGVRTRCRGSAPGDVARALADGTLVSTFAFRGAVHLMTPGAAAVHLALRAASRMWERPGWQSHYALTTDDWSALRTAVREALADGPLTRAELAAAVTAEGRFAHLGAAFTDPSATFLKPFAWQGDLSLGPARDGRLTLQGLGGNPRWTGLPPLDDAGPRAVEDYVRAYGPASAANLSHWLSQGLGVRQAQLRAWVGVCGERLVTVPVDGEERWVHRDDLDGLAAARPSDAVRLLPRYDQWVLGPGTADERVVPPAVRARVSRGADLVVVGGVVAGTWSVAGGTVTTSCDADAPAPRRLDEEVARLATILGRPLDRATVEP</sequence>